<protein>
    <submittedName>
        <fullName evidence="2">Uncharacterized protein</fullName>
    </submittedName>
</protein>
<comment type="caution">
    <text evidence="2">The sequence shown here is derived from an EMBL/GenBank/DDBJ whole genome shotgun (WGS) entry which is preliminary data.</text>
</comment>
<sequence length="207" mass="22734">EDTVPHGALPAERERRKAAEARAVVLEEQAEARRRTMAPEEEGEEVVDWESVGVAPETGEFIEKVIKGKSLSDRVVTSRVFGLRFVDDFEDVLEKSGVFAVIEKDRALAEIIANDPAPYLAAYDLGVKMLASPENTEARVEAARKEGADEVIQKVTKSKPKGLTGAKGSGGPETSHRITRAEAAELTQEDWEALPHKTRERLKMGID</sequence>
<proteinExistence type="predicted"/>
<gene>
    <name evidence="2" type="ORF">LCGC14_2817070</name>
</gene>
<reference evidence="2" key="1">
    <citation type="journal article" date="2015" name="Nature">
        <title>Complex archaea that bridge the gap between prokaryotes and eukaryotes.</title>
        <authorList>
            <person name="Spang A."/>
            <person name="Saw J.H."/>
            <person name="Jorgensen S.L."/>
            <person name="Zaremba-Niedzwiedzka K."/>
            <person name="Martijn J."/>
            <person name="Lind A.E."/>
            <person name="van Eijk R."/>
            <person name="Schleper C."/>
            <person name="Guy L."/>
            <person name="Ettema T.J."/>
        </authorList>
    </citation>
    <scope>NUCLEOTIDE SEQUENCE</scope>
</reference>
<evidence type="ECO:0000313" key="2">
    <source>
        <dbReference type="EMBL" id="KKK81079.1"/>
    </source>
</evidence>
<name>A0A0F9ARJ3_9ZZZZ</name>
<organism evidence="2">
    <name type="scientific">marine sediment metagenome</name>
    <dbReference type="NCBI Taxonomy" id="412755"/>
    <lineage>
        <taxon>unclassified sequences</taxon>
        <taxon>metagenomes</taxon>
        <taxon>ecological metagenomes</taxon>
    </lineage>
</organism>
<feature type="region of interest" description="Disordered" evidence="1">
    <location>
        <begin position="157"/>
        <end position="176"/>
    </location>
</feature>
<accession>A0A0F9ARJ3</accession>
<feature type="non-terminal residue" evidence="2">
    <location>
        <position position="1"/>
    </location>
</feature>
<dbReference type="AlphaFoldDB" id="A0A0F9ARJ3"/>
<evidence type="ECO:0000256" key="1">
    <source>
        <dbReference type="SAM" id="MobiDB-lite"/>
    </source>
</evidence>
<dbReference type="EMBL" id="LAZR01053284">
    <property type="protein sequence ID" value="KKK81079.1"/>
    <property type="molecule type" value="Genomic_DNA"/>
</dbReference>